<feature type="binding site" evidence="13">
    <location>
        <begin position="40"/>
        <end position="46"/>
    </location>
    <ligand>
        <name>substrate</name>
    </ligand>
</feature>
<dbReference type="PROSITE" id="PS51747">
    <property type="entry name" value="CYT_DCMP_DEAMINASES_2"/>
    <property type="match status" value="1"/>
</dbReference>
<evidence type="ECO:0000256" key="13">
    <source>
        <dbReference type="PIRSR" id="PIRSR606262-2"/>
    </source>
</evidence>
<dbReference type="GO" id="GO:0008270">
    <property type="term" value="F:zinc ion binding"/>
    <property type="evidence" value="ECO:0007669"/>
    <property type="project" value="UniProtKB-UniRule"/>
</dbReference>
<evidence type="ECO:0000313" key="17">
    <source>
        <dbReference type="EMBL" id="QDR80932.1"/>
    </source>
</evidence>
<keyword evidence="18" id="KW-1185">Reference proteome</keyword>
<dbReference type="InterPro" id="IPR016193">
    <property type="entry name" value="Cytidine_deaminase-like"/>
</dbReference>
<sequence>MEELVKSALKAREKAYAPYSNFKVGAAVLGASGRIYSGCNIENAAYGLANCAERTAVFKAISEGETEIVAIAVAADTPEPVSPCGACRQVMAEFNIEKIILVNLRGRQRTHTLAELLPFSFNKSDIEKRR</sequence>
<accession>A0A517DU96</accession>
<dbReference type="Proteomes" id="UP000320776">
    <property type="component" value="Chromosome"/>
</dbReference>
<evidence type="ECO:0000256" key="1">
    <source>
        <dbReference type="ARBA" id="ARBA00001947"/>
    </source>
</evidence>
<feature type="binding site" evidence="14">
    <location>
        <position position="87"/>
    </location>
    <ligand>
        <name>Zn(2+)</name>
        <dbReference type="ChEBI" id="CHEBI:29105"/>
        <note>catalytic</note>
    </ligand>
</feature>
<gene>
    <name evidence="17" type="primary">cdd</name>
    <name evidence="17" type="ORF">SPTER_22750</name>
</gene>
<keyword evidence="6 14" id="KW-0479">Metal-binding</keyword>
<evidence type="ECO:0000256" key="8">
    <source>
        <dbReference type="ARBA" id="ARBA00022833"/>
    </source>
</evidence>
<comment type="catalytic activity">
    <reaction evidence="10 15">
        <text>2'-deoxycytidine + H2O + H(+) = 2'-deoxyuridine + NH4(+)</text>
        <dbReference type="Rhea" id="RHEA:13433"/>
        <dbReference type="ChEBI" id="CHEBI:15377"/>
        <dbReference type="ChEBI" id="CHEBI:15378"/>
        <dbReference type="ChEBI" id="CHEBI:15698"/>
        <dbReference type="ChEBI" id="CHEBI:16450"/>
        <dbReference type="ChEBI" id="CHEBI:28938"/>
        <dbReference type="EC" id="3.5.4.5"/>
    </reaction>
</comment>
<name>A0A517DU96_9FIRM</name>
<dbReference type="SUPFAM" id="SSF53927">
    <property type="entry name" value="Cytidine deaminase-like"/>
    <property type="match status" value="1"/>
</dbReference>
<keyword evidence="7 15" id="KW-0378">Hydrolase</keyword>
<dbReference type="InterPro" id="IPR006262">
    <property type="entry name" value="Cyt_deam_tetra"/>
</dbReference>
<dbReference type="InterPro" id="IPR050202">
    <property type="entry name" value="Cyt/Deoxycyt_deaminase"/>
</dbReference>
<evidence type="ECO:0000256" key="10">
    <source>
        <dbReference type="ARBA" id="ARBA00049252"/>
    </source>
</evidence>
<dbReference type="Pfam" id="PF00383">
    <property type="entry name" value="dCMP_cyt_deam_1"/>
    <property type="match status" value="1"/>
</dbReference>
<dbReference type="KEGG" id="sted:SPTER_22750"/>
<feature type="binding site" evidence="14">
    <location>
        <position position="84"/>
    </location>
    <ligand>
        <name>Zn(2+)</name>
        <dbReference type="ChEBI" id="CHEBI:29105"/>
        <note>catalytic</note>
    </ligand>
</feature>
<keyword evidence="8 14" id="KW-0862">Zinc</keyword>
<evidence type="ECO:0000256" key="14">
    <source>
        <dbReference type="PIRSR" id="PIRSR606262-3"/>
    </source>
</evidence>
<dbReference type="NCBIfam" id="TIGR01354">
    <property type="entry name" value="cyt_deam_tetra"/>
    <property type="match status" value="1"/>
</dbReference>
<evidence type="ECO:0000256" key="9">
    <source>
        <dbReference type="ARBA" id="ARBA00032005"/>
    </source>
</evidence>
<evidence type="ECO:0000256" key="5">
    <source>
        <dbReference type="ARBA" id="ARBA00018266"/>
    </source>
</evidence>
<evidence type="ECO:0000256" key="6">
    <source>
        <dbReference type="ARBA" id="ARBA00022723"/>
    </source>
</evidence>
<dbReference type="GO" id="GO:0042802">
    <property type="term" value="F:identical protein binding"/>
    <property type="evidence" value="ECO:0007669"/>
    <property type="project" value="UniProtKB-ARBA"/>
</dbReference>
<evidence type="ECO:0000256" key="4">
    <source>
        <dbReference type="ARBA" id="ARBA00012783"/>
    </source>
</evidence>
<dbReference type="EC" id="3.5.4.5" evidence="4 15"/>
<evidence type="ECO:0000256" key="15">
    <source>
        <dbReference type="RuleBase" id="RU364006"/>
    </source>
</evidence>
<protein>
    <recommendedName>
        <fullName evidence="5 15">Cytidine deaminase</fullName>
        <ecNumber evidence="4 15">3.5.4.5</ecNumber>
    </recommendedName>
    <alternativeName>
        <fullName evidence="9 15">Cytidine aminohydrolase</fullName>
    </alternativeName>
</protein>
<dbReference type="GO" id="GO:0005829">
    <property type="term" value="C:cytosol"/>
    <property type="evidence" value="ECO:0007669"/>
    <property type="project" value="TreeGrafter"/>
</dbReference>
<dbReference type="InterPro" id="IPR002125">
    <property type="entry name" value="CMP_dCMP_dom"/>
</dbReference>
<dbReference type="FunFam" id="3.40.140.10:FF:000008">
    <property type="entry name" value="Cytidine deaminase"/>
    <property type="match status" value="1"/>
</dbReference>
<dbReference type="GO" id="GO:0004126">
    <property type="term" value="F:cytidine deaminase activity"/>
    <property type="evidence" value="ECO:0007669"/>
    <property type="project" value="UniProtKB-UniRule"/>
</dbReference>
<evidence type="ECO:0000256" key="3">
    <source>
        <dbReference type="ARBA" id="ARBA00006576"/>
    </source>
</evidence>
<comment type="similarity">
    <text evidence="3 15">Belongs to the cytidine and deoxycytidylate deaminase family.</text>
</comment>
<comment type="catalytic activity">
    <reaction evidence="11 15">
        <text>cytidine + H2O + H(+) = uridine + NH4(+)</text>
        <dbReference type="Rhea" id="RHEA:16069"/>
        <dbReference type="ChEBI" id="CHEBI:15377"/>
        <dbReference type="ChEBI" id="CHEBI:15378"/>
        <dbReference type="ChEBI" id="CHEBI:16704"/>
        <dbReference type="ChEBI" id="CHEBI:17562"/>
        <dbReference type="ChEBI" id="CHEBI:28938"/>
        <dbReference type="EC" id="3.5.4.5"/>
    </reaction>
</comment>
<feature type="active site" description="Proton donor" evidence="12">
    <location>
        <position position="53"/>
    </location>
</feature>
<dbReference type="OrthoDB" id="9795347at2"/>
<dbReference type="PANTHER" id="PTHR11644:SF2">
    <property type="entry name" value="CYTIDINE DEAMINASE"/>
    <property type="match status" value="1"/>
</dbReference>
<dbReference type="PROSITE" id="PS00903">
    <property type="entry name" value="CYT_DCMP_DEAMINASES_1"/>
    <property type="match status" value="1"/>
</dbReference>
<dbReference type="EMBL" id="CP036259">
    <property type="protein sequence ID" value="QDR80932.1"/>
    <property type="molecule type" value="Genomic_DNA"/>
</dbReference>
<evidence type="ECO:0000313" key="18">
    <source>
        <dbReference type="Proteomes" id="UP000320776"/>
    </source>
</evidence>
<feature type="binding site" evidence="14">
    <location>
        <position position="51"/>
    </location>
    <ligand>
        <name>Zn(2+)</name>
        <dbReference type="ChEBI" id="CHEBI:29105"/>
        <note>catalytic</note>
    </ligand>
</feature>
<dbReference type="AlphaFoldDB" id="A0A517DU96"/>
<feature type="domain" description="CMP/dCMP-type deaminase" evidence="16">
    <location>
        <begin position="1"/>
        <end position="124"/>
    </location>
</feature>
<dbReference type="RefSeq" id="WP_144350484.1">
    <property type="nucleotide sequence ID" value="NZ_CP036259.1"/>
</dbReference>
<dbReference type="CDD" id="cd01283">
    <property type="entry name" value="cytidine_deaminase"/>
    <property type="match status" value="1"/>
</dbReference>
<evidence type="ECO:0000256" key="11">
    <source>
        <dbReference type="ARBA" id="ARBA00049558"/>
    </source>
</evidence>
<reference evidence="17 18" key="1">
    <citation type="submission" date="2019-02" db="EMBL/GenBank/DDBJ databases">
        <title>Closed genome of Sporomusa termitida DSM 4440.</title>
        <authorList>
            <person name="Poehlein A."/>
            <person name="Daniel R."/>
        </authorList>
    </citation>
    <scope>NUCLEOTIDE SEQUENCE [LARGE SCALE GENOMIC DNA]</scope>
    <source>
        <strain evidence="17 18">DSM 4440</strain>
    </source>
</reference>
<dbReference type="NCBIfam" id="NF004064">
    <property type="entry name" value="PRK05578.1"/>
    <property type="match status" value="1"/>
</dbReference>
<proteinExistence type="inferred from homology"/>
<evidence type="ECO:0000256" key="7">
    <source>
        <dbReference type="ARBA" id="ARBA00022801"/>
    </source>
</evidence>
<dbReference type="InterPro" id="IPR016192">
    <property type="entry name" value="APOBEC/CMP_deaminase_Zn-bd"/>
</dbReference>
<evidence type="ECO:0000259" key="16">
    <source>
        <dbReference type="PROSITE" id="PS51747"/>
    </source>
</evidence>
<evidence type="ECO:0000256" key="2">
    <source>
        <dbReference type="ARBA" id="ARBA00003949"/>
    </source>
</evidence>
<organism evidence="17 18">
    <name type="scientific">Sporomusa termitida</name>
    <dbReference type="NCBI Taxonomy" id="2377"/>
    <lineage>
        <taxon>Bacteria</taxon>
        <taxon>Bacillati</taxon>
        <taxon>Bacillota</taxon>
        <taxon>Negativicutes</taxon>
        <taxon>Selenomonadales</taxon>
        <taxon>Sporomusaceae</taxon>
        <taxon>Sporomusa</taxon>
    </lineage>
</organism>
<dbReference type="GO" id="GO:0055086">
    <property type="term" value="P:nucleobase-containing small molecule metabolic process"/>
    <property type="evidence" value="ECO:0007669"/>
    <property type="project" value="UniProtKB-ARBA"/>
</dbReference>
<dbReference type="GO" id="GO:0072527">
    <property type="term" value="P:pyrimidine-containing compound metabolic process"/>
    <property type="evidence" value="ECO:0007669"/>
    <property type="project" value="UniProtKB-ARBA"/>
</dbReference>
<evidence type="ECO:0000256" key="12">
    <source>
        <dbReference type="PIRSR" id="PIRSR606262-1"/>
    </source>
</evidence>
<comment type="cofactor">
    <cofactor evidence="1 14 15">
        <name>Zn(2+)</name>
        <dbReference type="ChEBI" id="CHEBI:29105"/>
    </cofactor>
</comment>
<comment type="function">
    <text evidence="2 15">This enzyme scavenges exogenous and endogenous cytidine and 2'-deoxycytidine for UMP synthesis.</text>
</comment>
<dbReference type="PANTHER" id="PTHR11644">
    <property type="entry name" value="CYTIDINE DEAMINASE"/>
    <property type="match status" value="1"/>
</dbReference>
<dbReference type="Gene3D" id="3.40.140.10">
    <property type="entry name" value="Cytidine Deaminase, domain 2"/>
    <property type="match status" value="1"/>
</dbReference>